<dbReference type="EMBL" id="KJ019071">
    <property type="protein sequence ID" value="AIX24427.1"/>
    <property type="molecule type" value="Genomic_DNA"/>
</dbReference>
<name>A0A0E3FB37_9CAUD</name>
<reference evidence="2 3" key="1">
    <citation type="submission" date="2013-12" db="EMBL/GenBank/DDBJ databases">
        <title>Ecological redundancy of diverse viral populations within a natural community.</title>
        <authorList>
            <person name="Gregory A.C."/>
            <person name="LaButti K."/>
            <person name="Copeland A."/>
            <person name="Woyke T."/>
            <person name="Sullivan M.B."/>
        </authorList>
    </citation>
    <scope>NUCLEOTIDE SEQUENCE [LARGE SCALE GENOMIC DNA]</scope>
    <source>
        <strain evidence="2">Syn7803US105</strain>
    </source>
</reference>
<organism evidence="2 3">
    <name type="scientific">Synechococcus phage ACG-2014g</name>
    <dbReference type="NCBI Taxonomy" id="1493512"/>
    <lineage>
        <taxon>Viruses</taxon>
        <taxon>Duplodnaviria</taxon>
        <taxon>Heunggongvirae</taxon>
        <taxon>Uroviricota</taxon>
        <taxon>Caudoviricetes</taxon>
        <taxon>Pantevenvirales</taxon>
        <taxon>Kyanoviridae</taxon>
        <taxon>Macariavirus</taxon>
        <taxon>Macariavirus tuscon14g</taxon>
    </lineage>
</organism>
<evidence type="ECO:0000313" key="2">
    <source>
        <dbReference type="EMBL" id="AIX24427.1"/>
    </source>
</evidence>
<gene>
    <name evidence="2" type="ORF">Syn7803US105_83</name>
</gene>
<accession>A0A0E3FB37</accession>
<sequence length="678" mass="73540">MQPNNLTALDFEDIKSSIKSYLRTRDEFSDYDFDGSSLSYLIDTLAYNTYYSAFTANMAMNEAFLPSATLRDNVVQAAKLLNYTPKSIRSSRACLQLDINTVLVGGFYPSTITIRKGAICTGGNYIWNIIDDITTAVNPSTGAATFDNIEIYEGALINYNYIVNTFAKQRYILQSQDADISTLSVKVKANETSVTSDLYSKVENITNLTSETRAYFLSEGDDMRYEVKFGDDVVGRSVKDGEVVQLTYITTSGVEANNVQAFAFIGSVVDSNGSGYTPNAFDMTVKAKSQLGTNPESVESIKFNAPRAYSAQYRAVTAQDYEVITKNLYDNAQAVVAYGGDSLNPPIYGKVFVAIKTRTGSLLNDQTKKSISEQLRQYAMASIEPVIRDPDNIYINPKIFITYDTGCGATSTQIKTDISDSVNQWATQTQINNFNATFSSQSLERAIVLSNKCISDVSLQITVLKYINPITNQTNTYCVSTGSPIYNSAPSQDADDNTECKKEPVIQSGNFRTADRPGVDQQFEDDGYGNLRTYYNSGNRKVYTSESAGTVNYNTGEICFGPINVINSGDGVPAADAIVITDTNTGSGAVADPTLLSDGLQIPVLVIPSNNSVVPGSDPGTIINIVNPEVSVSPIGTQLPSTIPLNSLTPKVYNVIPTTIDVGDIDNSGSLNTSACFT</sequence>
<dbReference type="KEGG" id="vg:24171713"/>
<dbReference type="Pfam" id="PF21379">
    <property type="entry name" value="Gp6-like_1st"/>
    <property type="match status" value="1"/>
</dbReference>
<dbReference type="OrthoDB" id="668at10239"/>
<dbReference type="Proteomes" id="UP000033010">
    <property type="component" value="Segment"/>
</dbReference>
<evidence type="ECO:0000313" key="3">
    <source>
        <dbReference type="Proteomes" id="UP000033010"/>
    </source>
</evidence>
<evidence type="ECO:0000259" key="1">
    <source>
        <dbReference type="Pfam" id="PF21379"/>
    </source>
</evidence>
<dbReference type="GeneID" id="24171713"/>
<dbReference type="RefSeq" id="YP_009133643.1">
    <property type="nucleotide sequence ID" value="NC_026924.1"/>
</dbReference>
<protein>
    <submittedName>
        <fullName evidence="2">Baseplate wedge protein</fullName>
    </submittedName>
</protein>
<feature type="domain" description="Baseplate wedge protein gp6-like N-terminal helical" evidence="1">
    <location>
        <begin position="11"/>
        <end position="79"/>
    </location>
</feature>
<keyword evidence="3" id="KW-1185">Reference proteome</keyword>
<proteinExistence type="predicted"/>
<dbReference type="InterPro" id="IPR049026">
    <property type="entry name" value="Gp6-like_N"/>
</dbReference>
<dbReference type="Gene3D" id="3.30.300.200">
    <property type="match status" value="1"/>
</dbReference>